<keyword evidence="1" id="KW-0812">Transmembrane</keyword>
<feature type="transmembrane region" description="Helical" evidence="1">
    <location>
        <begin position="83"/>
        <end position="106"/>
    </location>
</feature>
<gene>
    <name evidence="3" type="ORF">PVAG01_03972</name>
</gene>
<protein>
    <submittedName>
        <fullName evidence="3">Uncharacterized protein</fullName>
    </submittedName>
</protein>
<keyword evidence="1" id="KW-0472">Membrane</keyword>
<keyword evidence="4" id="KW-1185">Reference proteome</keyword>
<reference evidence="3 4" key="1">
    <citation type="submission" date="2024-06" db="EMBL/GenBank/DDBJ databases">
        <title>Complete genome of Phlyctema vagabunda strain 19-DSS-EL-015.</title>
        <authorList>
            <person name="Fiorenzani C."/>
        </authorList>
    </citation>
    <scope>NUCLEOTIDE SEQUENCE [LARGE SCALE GENOMIC DNA]</scope>
    <source>
        <strain evidence="3 4">19-DSS-EL-015</strain>
    </source>
</reference>
<feature type="transmembrane region" description="Helical" evidence="1">
    <location>
        <begin position="30"/>
        <end position="47"/>
    </location>
</feature>
<feature type="chain" id="PRO_5046460924" evidence="2">
    <location>
        <begin position="26"/>
        <end position="537"/>
    </location>
</feature>
<accession>A0ABR4PMY1</accession>
<proteinExistence type="predicted"/>
<feature type="transmembrane region" description="Helical" evidence="1">
    <location>
        <begin position="59"/>
        <end position="77"/>
    </location>
</feature>
<dbReference type="EMBL" id="JBFCZG010000003">
    <property type="protein sequence ID" value="KAL3424691.1"/>
    <property type="molecule type" value="Genomic_DNA"/>
</dbReference>
<evidence type="ECO:0000313" key="3">
    <source>
        <dbReference type="EMBL" id="KAL3424691.1"/>
    </source>
</evidence>
<name>A0ABR4PMY1_9HELO</name>
<evidence type="ECO:0000313" key="4">
    <source>
        <dbReference type="Proteomes" id="UP001629113"/>
    </source>
</evidence>
<evidence type="ECO:0000256" key="2">
    <source>
        <dbReference type="SAM" id="SignalP"/>
    </source>
</evidence>
<sequence>MRYLLFHIWSLAITATLLWLFTSSATNSEGVLVFLSYVVAYTGVLWYQYTKIFTGPHALKPLLVGVFIGFPLGFILRSQFPDFIYADIIALGVATWTVAVLSLWAAKILGPPERLSTSRSTDKTYRAYSSLGPDQAWSQPELQGLLEQLTELPENQLLLIDPGSEFGHEVQQVLTEYSHAKLSELAERAFPEAAVLVRSSKAHFLERMITIEVVALRQFSKYNAMRAVSSINDAKIRVIFGCDIAGITQNEAMVQDFVQDIAELLIQVSAEYHLKYTARDAFLVQSLWSDHESWTNQTAGPSLLERQLKIFSKTGDPNDLLEHLKKELLQDLCLGFDCDLKWDKLPGDFRETLIQRCLGNGASFSEAQVSFLKDNHGDIPDHKLKLHLARCDYSVYSTTVAIRRARSWISGSQSLKPSQSLRPRPSVRAVKKIVNILEKPYSPPKLTFYDIFLKYSGMLYHSAGTLCKFFAIAFVADPEFQREMKCTFRDVYFANRILGGLFLLIWKWSQAIQQALLPTFLVSRGDNHIQHVPISLT</sequence>
<organism evidence="3 4">
    <name type="scientific">Phlyctema vagabunda</name>
    <dbReference type="NCBI Taxonomy" id="108571"/>
    <lineage>
        <taxon>Eukaryota</taxon>
        <taxon>Fungi</taxon>
        <taxon>Dikarya</taxon>
        <taxon>Ascomycota</taxon>
        <taxon>Pezizomycotina</taxon>
        <taxon>Leotiomycetes</taxon>
        <taxon>Helotiales</taxon>
        <taxon>Dermateaceae</taxon>
        <taxon>Phlyctema</taxon>
    </lineage>
</organism>
<dbReference type="Proteomes" id="UP001629113">
    <property type="component" value="Unassembled WGS sequence"/>
</dbReference>
<comment type="caution">
    <text evidence="3">The sequence shown here is derived from an EMBL/GenBank/DDBJ whole genome shotgun (WGS) entry which is preliminary data.</text>
</comment>
<evidence type="ECO:0000256" key="1">
    <source>
        <dbReference type="SAM" id="Phobius"/>
    </source>
</evidence>
<keyword evidence="1" id="KW-1133">Transmembrane helix</keyword>
<feature type="signal peptide" evidence="2">
    <location>
        <begin position="1"/>
        <end position="25"/>
    </location>
</feature>
<keyword evidence="2" id="KW-0732">Signal</keyword>